<gene>
    <name evidence="1" type="ORF">AVEN_90951_1</name>
</gene>
<keyword evidence="2" id="KW-1185">Reference proteome</keyword>
<dbReference type="Proteomes" id="UP000499080">
    <property type="component" value="Unassembled WGS sequence"/>
</dbReference>
<protein>
    <submittedName>
        <fullName evidence="1">Uncharacterized protein</fullName>
    </submittedName>
</protein>
<accession>A0A4Y2GUT6</accession>
<evidence type="ECO:0000313" key="2">
    <source>
        <dbReference type="Proteomes" id="UP000499080"/>
    </source>
</evidence>
<name>A0A4Y2GUT6_ARAVE</name>
<proteinExistence type="predicted"/>
<sequence length="123" mass="14684">MKEQLQGLTDIIFLGDNISCVTIVYQPSHLFPDEDTQFSDCIHVVEVPYWSPHGLLFLRYNMCLRIVEVIYWSPHELLFLRYNMCLHIVEVLYWSPHELLFLRYNATERAFLSLVDHEHDQLT</sequence>
<evidence type="ECO:0000313" key="1">
    <source>
        <dbReference type="EMBL" id="GBM57782.1"/>
    </source>
</evidence>
<organism evidence="1 2">
    <name type="scientific">Araneus ventricosus</name>
    <name type="common">Orbweaver spider</name>
    <name type="synonym">Epeira ventricosa</name>
    <dbReference type="NCBI Taxonomy" id="182803"/>
    <lineage>
        <taxon>Eukaryota</taxon>
        <taxon>Metazoa</taxon>
        <taxon>Ecdysozoa</taxon>
        <taxon>Arthropoda</taxon>
        <taxon>Chelicerata</taxon>
        <taxon>Arachnida</taxon>
        <taxon>Araneae</taxon>
        <taxon>Araneomorphae</taxon>
        <taxon>Entelegynae</taxon>
        <taxon>Araneoidea</taxon>
        <taxon>Araneidae</taxon>
        <taxon>Araneus</taxon>
    </lineage>
</organism>
<reference evidence="1 2" key="1">
    <citation type="journal article" date="2019" name="Sci. Rep.">
        <title>Orb-weaving spider Araneus ventricosus genome elucidates the spidroin gene catalogue.</title>
        <authorList>
            <person name="Kono N."/>
            <person name="Nakamura H."/>
            <person name="Ohtoshi R."/>
            <person name="Moran D.A.P."/>
            <person name="Shinohara A."/>
            <person name="Yoshida Y."/>
            <person name="Fujiwara M."/>
            <person name="Mori M."/>
            <person name="Tomita M."/>
            <person name="Arakawa K."/>
        </authorList>
    </citation>
    <scope>NUCLEOTIDE SEQUENCE [LARGE SCALE GENOMIC DNA]</scope>
</reference>
<comment type="caution">
    <text evidence="1">The sequence shown here is derived from an EMBL/GenBank/DDBJ whole genome shotgun (WGS) entry which is preliminary data.</text>
</comment>
<dbReference type="EMBL" id="BGPR01001606">
    <property type="protein sequence ID" value="GBM57782.1"/>
    <property type="molecule type" value="Genomic_DNA"/>
</dbReference>
<dbReference type="AlphaFoldDB" id="A0A4Y2GUT6"/>